<evidence type="ECO:0000256" key="3">
    <source>
        <dbReference type="ARBA" id="ARBA00022448"/>
    </source>
</evidence>
<dbReference type="Proteomes" id="UP001597304">
    <property type="component" value="Unassembled WGS sequence"/>
</dbReference>
<comment type="similarity">
    <text evidence="2">Belongs to the outer membrane factor (OMF) (TC 1.B.17) family.</text>
</comment>
<evidence type="ECO:0000256" key="8">
    <source>
        <dbReference type="SAM" id="Coils"/>
    </source>
</evidence>
<evidence type="ECO:0000256" key="7">
    <source>
        <dbReference type="ARBA" id="ARBA00023237"/>
    </source>
</evidence>
<evidence type="ECO:0000256" key="6">
    <source>
        <dbReference type="ARBA" id="ARBA00023136"/>
    </source>
</evidence>
<dbReference type="PANTHER" id="PTHR30026">
    <property type="entry name" value="OUTER MEMBRANE PROTEIN TOLC"/>
    <property type="match status" value="1"/>
</dbReference>
<evidence type="ECO:0000256" key="2">
    <source>
        <dbReference type="ARBA" id="ARBA00007613"/>
    </source>
</evidence>
<dbReference type="EMBL" id="JBHUEJ010000002">
    <property type="protein sequence ID" value="MFD1709007.1"/>
    <property type="molecule type" value="Genomic_DNA"/>
</dbReference>
<organism evidence="11 12">
    <name type="scientific">Ottowia flava</name>
    <dbReference type="NCBI Taxonomy" id="2675430"/>
    <lineage>
        <taxon>Bacteria</taxon>
        <taxon>Pseudomonadati</taxon>
        <taxon>Pseudomonadota</taxon>
        <taxon>Betaproteobacteria</taxon>
        <taxon>Burkholderiales</taxon>
        <taxon>Comamonadaceae</taxon>
        <taxon>Ottowia</taxon>
    </lineage>
</organism>
<dbReference type="RefSeq" id="WP_147914406.1">
    <property type="nucleotide sequence ID" value="NZ_JBHUEJ010000002.1"/>
</dbReference>
<gene>
    <name evidence="11" type="ORF">ACFSF0_00145</name>
</gene>
<dbReference type="InterPro" id="IPR003423">
    <property type="entry name" value="OMP_efflux"/>
</dbReference>
<keyword evidence="8" id="KW-0175">Coiled coil</keyword>
<keyword evidence="5" id="KW-0812">Transmembrane</keyword>
<dbReference type="PANTHER" id="PTHR30026:SF20">
    <property type="entry name" value="OUTER MEMBRANE PROTEIN TOLC"/>
    <property type="match status" value="1"/>
</dbReference>
<keyword evidence="3" id="KW-0813">Transport</keyword>
<protein>
    <submittedName>
        <fullName evidence="11">TolC family protein</fullName>
    </submittedName>
</protein>
<evidence type="ECO:0000256" key="1">
    <source>
        <dbReference type="ARBA" id="ARBA00004442"/>
    </source>
</evidence>
<name>A0ABW4KLJ9_9BURK</name>
<keyword evidence="10" id="KW-0732">Signal</keyword>
<evidence type="ECO:0000256" key="4">
    <source>
        <dbReference type="ARBA" id="ARBA00022452"/>
    </source>
</evidence>
<proteinExistence type="inferred from homology"/>
<evidence type="ECO:0000313" key="11">
    <source>
        <dbReference type="EMBL" id="MFD1709007.1"/>
    </source>
</evidence>
<feature type="chain" id="PRO_5046322605" evidence="10">
    <location>
        <begin position="33"/>
        <end position="495"/>
    </location>
</feature>
<evidence type="ECO:0000256" key="10">
    <source>
        <dbReference type="SAM" id="SignalP"/>
    </source>
</evidence>
<feature type="compositionally biased region" description="Basic and acidic residues" evidence="9">
    <location>
        <begin position="471"/>
        <end position="481"/>
    </location>
</feature>
<accession>A0ABW4KLJ9</accession>
<evidence type="ECO:0000256" key="5">
    <source>
        <dbReference type="ARBA" id="ARBA00022692"/>
    </source>
</evidence>
<sequence length="495" mass="52211">MTFDASARCRSARPLVRAMLLALAALPAVAMAENLLTVWQAAAQHDRALNVARAEHTAGQTLREQAAALWRPTVSLGLGAGAGAQHTRMEGAHFSAPGMGAANGVDFGLDMHSGLATRAALEARQPIFNRSRDAARAQLELGAEVANSTWREARQQQVLRTADGYFNLALADERVRLGERQAEAVARSRTEAHERFELGDVPVTDTHEADAALASVRAQLEAARLQQALARQALADGTGLATPRAQLPGQIAAAAGSLQDWLDAAMAQNLRVRLAEQGVALAEHEARKRRAASGVTVDLVGQASFDRVGGTGGHAATSRSHGAMVGVQVNIPIYDGGMAGAQASESARRIEKAHAQLELAREQVAEQVRASWLGWQAGEARLLALQDGLKASAARLDATRVGRAVGDRTLMDVFQAENDHAAAALVLAEARVGQVLNRLRLAALADRLDDGVMAEANASLMSDKSIASGAAEDRGATRSRDLVSPTASRTRRGAQ</sequence>
<dbReference type="SUPFAM" id="SSF56954">
    <property type="entry name" value="Outer membrane efflux proteins (OEP)"/>
    <property type="match status" value="1"/>
</dbReference>
<evidence type="ECO:0000313" key="12">
    <source>
        <dbReference type="Proteomes" id="UP001597304"/>
    </source>
</evidence>
<reference evidence="12" key="1">
    <citation type="journal article" date="2019" name="Int. J. Syst. Evol. Microbiol.">
        <title>The Global Catalogue of Microorganisms (GCM) 10K type strain sequencing project: providing services to taxonomists for standard genome sequencing and annotation.</title>
        <authorList>
            <consortium name="The Broad Institute Genomics Platform"/>
            <consortium name="The Broad Institute Genome Sequencing Center for Infectious Disease"/>
            <person name="Wu L."/>
            <person name="Ma J."/>
        </authorList>
    </citation>
    <scope>NUCLEOTIDE SEQUENCE [LARGE SCALE GENOMIC DNA]</scope>
    <source>
        <strain evidence="12">LMG 29247</strain>
    </source>
</reference>
<dbReference type="InterPro" id="IPR051906">
    <property type="entry name" value="TolC-like"/>
</dbReference>
<keyword evidence="7" id="KW-0998">Cell outer membrane</keyword>
<feature type="coiled-coil region" evidence="8">
    <location>
        <begin position="343"/>
        <end position="370"/>
    </location>
</feature>
<dbReference type="Gene3D" id="1.20.1600.10">
    <property type="entry name" value="Outer membrane efflux proteins (OEP)"/>
    <property type="match status" value="1"/>
</dbReference>
<feature type="region of interest" description="Disordered" evidence="9">
    <location>
        <begin position="464"/>
        <end position="495"/>
    </location>
</feature>
<evidence type="ECO:0000256" key="9">
    <source>
        <dbReference type="SAM" id="MobiDB-lite"/>
    </source>
</evidence>
<comment type="subcellular location">
    <subcellularLocation>
        <location evidence="1">Cell outer membrane</location>
    </subcellularLocation>
</comment>
<comment type="caution">
    <text evidence="11">The sequence shown here is derived from an EMBL/GenBank/DDBJ whole genome shotgun (WGS) entry which is preliminary data.</text>
</comment>
<dbReference type="Pfam" id="PF02321">
    <property type="entry name" value="OEP"/>
    <property type="match status" value="2"/>
</dbReference>
<keyword evidence="4" id="KW-1134">Transmembrane beta strand</keyword>
<feature type="signal peptide" evidence="10">
    <location>
        <begin position="1"/>
        <end position="32"/>
    </location>
</feature>
<keyword evidence="12" id="KW-1185">Reference proteome</keyword>
<keyword evidence="6" id="KW-0472">Membrane</keyword>